<keyword evidence="3" id="KW-0804">Transcription</keyword>
<dbReference type="GO" id="GO:0003677">
    <property type="term" value="F:DNA binding"/>
    <property type="evidence" value="ECO:0007669"/>
    <property type="project" value="UniProtKB-KW"/>
</dbReference>
<sequence length="232" mass="25929">MEFEKPVRSSLAKQVVTQLEQLIESGKWAVGMKIPAEPELVEQLGVSRNTVREALHALIHNGLLEARQGDGTYVRASTHFEAALLRRLRGSEIGDILEVRYSLERDIARLAAVRRTDEDLTLIRDALSLRNERVGDNEAFVEADFAFHIALATATHNPLLLDLYKYMSEHVQKTIAHVGSLELANVKDQKAIHADLLVAIEQQDPIAAEKAACSFIEALQEGWAAMNEQREE</sequence>
<dbReference type="CDD" id="cd07377">
    <property type="entry name" value="WHTH_GntR"/>
    <property type="match status" value="1"/>
</dbReference>
<evidence type="ECO:0000256" key="3">
    <source>
        <dbReference type="ARBA" id="ARBA00023163"/>
    </source>
</evidence>
<dbReference type="InterPro" id="IPR000524">
    <property type="entry name" value="Tscrpt_reg_HTH_GntR"/>
</dbReference>
<evidence type="ECO:0000313" key="6">
    <source>
        <dbReference type="Proteomes" id="UP000271031"/>
    </source>
</evidence>
<gene>
    <name evidence="5" type="ORF">EDM56_27260</name>
</gene>
<dbReference type="Pfam" id="PF00392">
    <property type="entry name" value="GntR"/>
    <property type="match status" value="1"/>
</dbReference>
<keyword evidence="1" id="KW-0805">Transcription regulation</keyword>
<name>A0A3M8CZ14_9BACL</name>
<dbReference type="RefSeq" id="WP_122921099.1">
    <property type="nucleotide sequence ID" value="NZ_RHHQ01000025.1"/>
</dbReference>
<dbReference type="PANTHER" id="PTHR43537">
    <property type="entry name" value="TRANSCRIPTIONAL REGULATOR, GNTR FAMILY"/>
    <property type="match status" value="1"/>
</dbReference>
<evidence type="ECO:0000256" key="2">
    <source>
        <dbReference type="ARBA" id="ARBA00023125"/>
    </source>
</evidence>
<dbReference type="Gene3D" id="1.10.10.10">
    <property type="entry name" value="Winged helix-like DNA-binding domain superfamily/Winged helix DNA-binding domain"/>
    <property type="match status" value="1"/>
</dbReference>
<keyword evidence="2" id="KW-0238">DNA-binding</keyword>
<dbReference type="SMART" id="SM00345">
    <property type="entry name" value="HTH_GNTR"/>
    <property type="match status" value="1"/>
</dbReference>
<dbReference type="OrthoDB" id="9782299at2"/>
<evidence type="ECO:0000313" key="5">
    <source>
        <dbReference type="EMBL" id="RNB80115.1"/>
    </source>
</evidence>
<dbReference type="PANTHER" id="PTHR43537:SF47">
    <property type="entry name" value="REGULATORY PROTEIN GNTR HTH"/>
    <property type="match status" value="1"/>
</dbReference>
<dbReference type="Proteomes" id="UP000271031">
    <property type="component" value="Unassembled WGS sequence"/>
</dbReference>
<dbReference type="EMBL" id="RHHQ01000025">
    <property type="protein sequence ID" value="RNB80115.1"/>
    <property type="molecule type" value="Genomic_DNA"/>
</dbReference>
<protein>
    <submittedName>
        <fullName evidence="5">FadR family transcriptional regulator</fullName>
    </submittedName>
</protein>
<evidence type="ECO:0000256" key="1">
    <source>
        <dbReference type="ARBA" id="ARBA00023015"/>
    </source>
</evidence>
<dbReference type="InterPro" id="IPR008920">
    <property type="entry name" value="TF_FadR/GntR_C"/>
</dbReference>
<dbReference type="Gene3D" id="1.20.120.530">
    <property type="entry name" value="GntR ligand-binding domain-like"/>
    <property type="match status" value="1"/>
</dbReference>
<dbReference type="Pfam" id="PF07729">
    <property type="entry name" value="FCD"/>
    <property type="match status" value="1"/>
</dbReference>
<accession>A0A3M8CZ14</accession>
<organism evidence="5 6">
    <name type="scientific">Brevibacillus fluminis</name>
    <dbReference type="NCBI Taxonomy" id="511487"/>
    <lineage>
        <taxon>Bacteria</taxon>
        <taxon>Bacillati</taxon>
        <taxon>Bacillota</taxon>
        <taxon>Bacilli</taxon>
        <taxon>Bacillales</taxon>
        <taxon>Paenibacillaceae</taxon>
        <taxon>Brevibacillus</taxon>
    </lineage>
</organism>
<dbReference type="InterPro" id="IPR011711">
    <property type="entry name" value="GntR_C"/>
</dbReference>
<dbReference type="InterPro" id="IPR036388">
    <property type="entry name" value="WH-like_DNA-bd_sf"/>
</dbReference>
<dbReference type="InterPro" id="IPR036390">
    <property type="entry name" value="WH_DNA-bd_sf"/>
</dbReference>
<dbReference type="SMART" id="SM00895">
    <property type="entry name" value="FCD"/>
    <property type="match status" value="1"/>
</dbReference>
<dbReference type="PROSITE" id="PS50949">
    <property type="entry name" value="HTH_GNTR"/>
    <property type="match status" value="1"/>
</dbReference>
<proteinExistence type="predicted"/>
<dbReference type="PRINTS" id="PR00035">
    <property type="entry name" value="HTHGNTR"/>
</dbReference>
<evidence type="ECO:0000259" key="4">
    <source>
        <dbReference type="PROSITE" id="PS50949"/>
    </source>
</evidence>
<dbReference type="GO" id="GO:0003700">
    <property type="term" value="F:DNA-binding transcription factor activity"/>
    <property type="evidence" value="ECO:0007669"/>
    <property type="project" value="InterPro"/>
</dbReference>
<dbReference type="AlphaFoldDB" id="A0A3M8CZ14"/>
<keyword evidence="6" id="KW-1185">Reference proteome</keyword>
<dbReference type="SUPFAM" id="SSF48008">
    <property type="entry name" value="GntR ligand-binding domain-like"/>
    <property type="match status" value="1"/>
</dbReference>
<reference evidence="5 6" key="1">
    <citation type="submission" date="2018-10" db="EMBL/GenBank/DDBJ databases">
        <title>Phylogenomics of Brevibacillus.</title>
        <authorList>
            <person name="Dunlap C."/>
        </authorList>
    </citation>
    <scope>NUCLEOTIDE SEQUENCE [LARGE SCALE GENOMIC DNA]</scope>
    <source>
        <strain evidence="5 6">JCM 15716</strain>
    </source>
</reference>
<dbReference type="SUPFAM" id="SSF46785">
    <property type="entry name" value="Winged helix' DNA-binding domain"/>
    <property type="match status" value="1"/>
</dbReference>
<feature type="domain" description="HTH gntR-type" evidence="4">
    <location>
        <begin position="9"/>
        <end position="77"/>
    </location>
</feature>
<comment type="caution">
    <text evidence="5">The sequence shown here is derived from an EMBL/GenBank/DDBJ whole genome shotgun (WGS) entry which is preliminary data.</text>
</comment>